<protein>
    <submittedName>
        <fullName evidence="1">Uncharacterized protein</fullName>
    </submittedName>
</protein>
<name>A0A381RLZ5_9ZZZZ</name>
<proteinExistence type="predicted"/>
<dbReference type="PROSITE" id="PS51257">
    <property type="entry name" value="PROKAR_LIPOPROTEIN"/>
    <property type="match status" value="1"/>
</dbReference>
<reference evidence="1" key="1">
    <citation type="submission" date="2018-05" db="EMBL/GenBank/DDBJ databases">
        <authorList>
            <person name="Lanie J.A."/>
            <person name="Ng W.-L."/>
            <person name="Kazmierczak K.M."/>
            <person name="Andrzejewski T.M."/>
            <person name="Davidsen T.M."/>
            <person name="Wayne K.J."/>
            <person name="Tettelin H."/>
            <person name="Glass J.I."/>
            <person name="Rusch D."/>
            <person name="Podicherti R."/>
            <person name="Tsui H.-C.T."/>
            <person name="Winkler M.E."/>
        </authorList>
    </citation>
    <scope>NUCLEOTIDE SEQUENCE</scope>
</reference>
<organism evidence="1">
    <name type="scientific">marine metagenome</name>
    <dbReference type="NCBI Taxonomy" id="408172"/>
    <lineage>
        <taxon>unclassified sequences</taxon>
        <taxon>metagenomes</taxon>
        <taxon>ecological metagenomes</taxon>
    </lineage>
</organism>
<evidence type="ECO:0000313" key="1">
    <source>
        <dbReference type="EMBL" id="SUZ90033.1"/>
    </source>
</evidence>
<dbReference type="EMBL" id="UINC01001860">
    <property type="protein sequence ID" value="SUZ90033.1"/>
    <property type="molecule type" value="Genomic_DNA"/>
</dbReference>
<sequence>MAWFLARLKLIEELIMTKFIRTLSISTAFALLVACAAGTSPGVGAWDVIIETPVGSQAGVWTINADGTGTMGSDQGDQAIEGIALEGNTIAFDVDIDAGGQSLSLSFSGTVNEDSLDGEFSSDFGPVPVSGSRQ</sequence>
<accession>A0A381RLZ5</accession>
<gene>
    <name evidence="1" type="ORF">METZ01_LOCUS42887</name>
</gene>
<dbReference type="AlphaFoldDB" id="A0A381RLZ5"/>